<dbReference type="SUPFAM" id="SSF54736">
    <property type="entry name" value="ClpS-like"/>
    <property type="match status" value="1"/>
</dbReference>
<dbReference type="InterPro" id="IPR023673">
    <property type="entry name" value="Ribosomal_uL1_CS"/>
</dbReference>
<dbReference type="GO" id="GO:0003735">
    <property type="term" value="F:structural constituent of ribosome"/>
    <property type="evidence" value="ECO:0007669"/>
    <property type="project" value="InterPro"/>
</dbReference>
<dbReference type="InterPro" id="IPR014719">
    <property type="entry name" value="Ribosomal_bL12_C/ClpS-like"/>
</dbReference>
<dbReference type="InterPro" id="IPR023674">
    <property type="entry name" value="Ribosomal_uL1-like"/>
</dbReference>
<accession>A0A2C9KA64</accession>
<dbReference type="STRING" id="6526.A0A2C9KA64"/>
<evidence type="ECO:0000256" key="4">
    <source>
        <dbReference type="ARBA" id="ARBA00022980"/>
    </source>
</evidence>
<comment type="similarity">
    <text evidence="2 6">Belongs to the universal ribosomal protein uL1 family.</text>
</comment>
<feature type="domain" description="Large ribosomal subunit protein bL12 C-terminal" evidence="7">
    <location>
        <begin position="186"/>
        <end position="251"/>
    </location>
</feature>
<dbReference type="FunFam" id="3.30.1390.10:FF:000001">
    <property type="entry name" value="50S ribosomal protein L7/L12"/>
    <property type="match status" value="1"/>
</dbReference>
<evidence type="ECO:0000313" key="8">
    <source>
        <dbReference type="EnsemblMetazoa" id="BGLB016892-PA"/>
    </source>
</evidence>
<comment type="similarity">
    <text evidence="1">Belongs to the bacterial ribosomal protein bL12 family.</text>
</comment>
<organism evidence="8 9">
    <name type="scientific">Biomphalaria glabrata</name>
    <name type="common">Bloodfluke planorb</name>
    <name type="synonym">Freshwater snail</name>
    <dbReference type="NCBI Taxonomy" id="6526"/>
    <lineage>
        <taxon>Eukaryota</taxon>
        <taxon>Metazoa</taxon>
        <taxon>Spiralia</taxon>
        <taxon>Lophotrochozoa</taxon>
        <taxon>Mollusca</taxon>
        <taxon>Gastropoda</taxon>
        <taxon>Heterobranchia</taxon>
        <taxon>Euthyneura</taxon>
        <taxon>Panpulmonata</taxon>
        <taxon>Hygrophila</taxon>
        <taxon>Lymnaeoidea</taxon>
        <taxon>Planorbidae</taxon>
        <taxon>Biomphalaria</taxon>
    </lineage>
</organism>
<sequence length="251" mass="26740">MALVLGNEGDGVSKNIFKNSDFQETIKSQLLLKEPRRFLVAKKVTRIGKIQIEGGAAKPGAALASFGINMPQFCNAFNEATKNRKATPEMMAEIGKLGKILGPKGLMPNPKDGTVTMDVAKAIDEIKKGKASFRTDKDAIEKMSVLELNDLVKAIEEKFGVTAAAPTAVAGNTEAAAEAKAPTEVSVLLKNAGTNKIAVIKEVCTITGLGLMQGKQLVDKLPAALKEKIKPEEAEEIAKRLKDLGAEVEVK</sequence>
<evidence type="ECO:0000256" key="1">
    <source>
        <dbReference type="ARBA" id="ARBA00007197"/>
    </source>
</evidence>
<dbReference type="InterPro" id="IPR016095">
    <property type="entry name" value="Ribosomal_uL1_3-a/b-sand"/>
</dbReference>
<evidence type="ECO:0000256" key="3">
    <source>
        <dbReference type="ARBA" id="ARBA00010537"/>
    </source>
</evidence>
<dbReference type="HAMAP" id="MF_00368">
    <property type="entry name" value="Ribosomal_bL12"/>
    <property type="match status" value="1"/>
</dbReference>
<dbReference type="PANTHER" id="PTHR45987:SF4">
    <property type="entry name" value="LARGE RIBOSOMAL SUBUNIT PROTEIN BL12M"/>
    <property type="match status" value="1"/>
</dbReference>
<dbReference type="SUPFAM" id="SSF48300">
    <property type="entry name" value="Ribosomal protein L7/12, oligomerisation (N-terminal) domain"/>
    <property type="match status" value="1"/>
</dbReference>
<dbReference type="Gene3D" id="3.40.50.790">
    <property type="match status" value="1"/>
</dbReference>
<dbReference type="GO" id="GO:0022625">
    <property type="term" value="C:cytosolic large ribosomal subunit"/>
    <property type="evidence" value="ECO:0007669"/>
    <property type="project" value="TreeGrafter"/>
</dbReference>
<dbReference type="Pfam" id="PF00542">
    <property type="entry name" value="Ribosomal_L12"/>
    <property type="match status" value="1"/>
</dbReference>
<dbReference type="AlphaFoldDB" id="A0A2C9KA64"/>
<dbReference type="InterPro" id="IPR036796">
    <property type="entry name" value="Ribosomal_uL11_N_sf"/>
</dbReference>
<reference evidence="8" key="1">
    <citation type="submission" date="2020-05" db="UniProtKB">
        <authorList>
            <consortium name="EnsemblMetazoa"/>
        </authorList>
    </citation>
    <scope>IDENTIFICATION</scope>
    <source>
        <strain evidence="8">BB02</strain>
    </source>
</reference>
<protein>
    <recommendedName>
        <fullName evidence="6">Ribosomal protein</fullName>
    </recommendedName>
</protein>
<dbReference type="GO" id="GO:0003729">
    <property type="term" value="F:mRNA binding"/>
    <property type="evidence" value="ECO:0007669"/>
    <property type="project" value="TreeGrafter"/>
</dbReference>
<comment type="similarity">
    <text evidence="3">Belongs to the universal ribosomal protein uL11 family.</text>
</comment>
<dbReference type="GO" id="GO:0006412">
    <property type="term" value="P:translation"/>
    <property type="evidence" value="ECO:0007669"/>
    <property type="project" value="InterPro"/>
</dbReference>
<dbReference type="Gene3D" id="1.20.5.710">
    <property type="entry name" value="Single helix bin"/>
    <property type="match status" value="1"/>
</dbReference>
<evidence type="ECO:0000256" key="5">
    <source>
        <dbReference type="ARBA" id="ARBA00023274"/>
    </source>
</evidence>
<proteinExistence type="inferred from homology"/>
<dbReference type="PANTHER" id="PTHR45987">
    <property type="entry name" value="39S RIBOSOMAL PROTEIN L12"/>
    <property type="match status" value="1"/>
</dbReference>
<keyword evidence="5 6" id="KW-0687">Ribonucleoprotein</keyword>
<dbReference type="EnsemblMetazoa" id="BGLB016892-RA">
    <property type="protein sequence ID" value="BGLB016892-PA"/>
    <property type="gene ID" value="BGLB016892"/>
</dbReference>
<gene>
    <name evidence="8" type="primary">106064491</name>
</gene>
<dbReference type="Proteomes" id="UP000076420">
    <property type="component" value="Unassembled WGS sequence"/>
</dbReference>
<dbReference type="Gene3D" id="3.30.1390.10">
    <property type="match status" value="1"/>
</dbReference>
<name>A0A2C9KA64_BIOGL</name>
<evidence type="ECO:0000313" key="9">
    <source>
        <dbReference type="Proteomes" id="UP000076420"/>
    </source>
</evidence>
<dbReference type="InterPro" id="IPR013823">
    <property type="entry name" value="Ribosomal_bL12_C"/>
</dbReference>
<evidence type="ECO:0000256" key="2">
    <source>
        <dbReference type="ARBA" id="ARBA00010531"/>
    </source>
</evidence>
<dbReference type="InterPro" id="IPR028364">
    <property type="entry name" value="Ribosomal_uL1/biogenesis"/>
</dbReference>
<evidence type="ECO:0000256" key="6">
    <source>
        <dbReference type="RuleBase" id="RU000659"/>
    </source>
</evidence>
<dbReference type="InterPro" id="IPR036235">
    <property type="entry name" value="Ribosomal_bL12_oligo_N_sf"/>
</dbReference>
<keyword evidence="4 6" id="KW-0689">Ribosomal protein</keyword>
<dbReference type="Pfam" id="PF00687">
    <property type="entry name" value="Ribosomal_L1"/>
    <property type="match status" value="1"/>
</dbReference>
<dbReference type="NCBIfam" id="TIGR00855">
    <property type="entry name" value="L12"/>
    <property type="match status" value="1"/>
</dbReference>
<dbReference type="SUPFAM" id="SSF54747">
    <property type="entry name" value="Ribosomal L11/L12e N-terminal domain"/>
    <property type="match status" value="1"/>
</dbReference>
<evidence type="ECO:0000259" key="7">
    <source>
        <dbReference type="Pfam" id="PF00542"/>
    </source>
</evidence>
<dbReference type="VEuPathDB" id="VectorBase:BGLB016892"/>
<dbReference type="InterPro" id="IPR000206">
    <property type="entry name" value="Ribosomal_bL12"/>
</dbReference>
<dbReference type="PROSITE" id="PS01199">
    <property type="entry name" value="RIBOSOMAL_L1"/>
    <property type="match status" value="1"/>
</dbReference>
<dbReference type="SUPFAM" id="SSF56808">
    <property type="entry name" value="Ribosomal protein L1"/>
    <property type="match status" value="1"/>
</dbReference>
<dbReference type="CDD" id="cd00387">
    <property type="entry name" value="Ribosomal_L7_L12"/>
    <property type="match status" value="1"/>
</dbReference>